<feature type="signal peptide" evidence="2">
    <location>
        <begin position="1"/>
        <end position="26"/>
    </location>
</feature>
<protein>
    <recommendedName>
        <fullName evidence="5">PA2779 family protein</fullName>
    </recommendedName>
</protein>
<dbReference type="AlphaFoldDB" id="A0A1N6QEH4"/>
<proteinExistence type="predicted"/>
<dbReference type="RefSeq" id="WP_076600949.1">
    <property type="nucleotide sequence ID" value="NZ_FTMD01000002.1"/>
</dbReference>
<dbReference type="Pfam" id="PF20332">
    <property type="entry name" value="DUF6627"/>
    <property type="match status" value="1"/>
</dbReference>
<feature type="transmembrane region" description="Helical" evidence="1">
    <location>
        <begin position="99"/>
        <end position="117"/>
    </location>
</feature>
<evidence type="ECO:0000313" key="4">
    <source>
        <dbReference type="Proteomes" id="UP000186819"/>
    </source>
</evidence>
<organism evidence="3 4">
    <name type="scientific">Aromatoleum tolulyticum</name>
    <dbReference type="NCBI Taxonomy" id="34027"/>
    <lineage>
        <taxon>Bacteria</taxon>
        <taxon>Pseudomonadati</taxon>
        <taxon>Pseudomonadota</taxon>
        <taxon>Betaproteobacteria</taxon>
        <taxon>Rhodocyclales</taxon>
        <taxon>Rhodocyclaceae</taxon>
        <taxon>Aromatoleum</taxon>
    </lineage>
</organism>
<gene>
    <name evidence="3" type="ORF">SAMN05421829_102468</name>
</gene>
<keyword evidence="1" id="KW-0472">Membrane</keyword>
<evidence type="ECO:0000313" key="3">
    <source>
        <dbReference type="EMBL" id="SIQ15031.1"/>
    </source>
</evidence>
<feature type="chain" id="PRO_5012568595" description="PA2779 family protein" evidence="2">
    <location>
        <begin position="27"/>
        <end position="118"/>
    </location>
</feature>
<dbReference type="OrthoDB" id="7651521at2"/>
<sequence>MKKNSARLAPIALLALAVGFHTPALRAELVATPDVASHESADADRAKVQRFLEQATVKERLQTMGVDGIVAADRVAALDQQEIHALAQRIDSMPAGGNITTMEWILIVLVAILVVIAL</sequence>
<keyword evidence="2" id="KW-0732">Signal</keyword>
<evidence type="ECO:0000256" key="2">
    <source>
        <dbReference type="SAM" id="SignalP"/>
    </source>
</evidence>
<dbReference type="InterPro" id="IPR046735">
    <property type="entry name" value="PA2779-like"/>
</dbReference>
<keyword evidence="1" id="KW-0812">Transmembrane</keyword>
<keyword evidence="4" id="KW-1185">Reference proteome</keyword>
<name>A0A1N6QEH4_9RHOO</name>
<accession>A0A1N6QEH4</accession>
<evidence type="ECO:0000256" key="1">
    <source>
        <dbReference type="SAM" id="Phobius"/>
    </source>
</evidence>
<dbReference type="EMBL" id="FTMD01000002">
    <property type="protein sequence ID" value="SIQ15031.1"/>
    <property type="molecule type" value="Genomic_DNA"/>
</dbReference>
<dbReference type="NCBIfam" id="NF033919">
    <property type="entry name" value="PA2779_fam"/>
    <property type="match status" value="1"/>
</dbReference>
<evidence type="ECO:0008006" key="5">
    <source>
        <dbReference type="Google" id="ProtNLM"/>
    </source>
</evidence>
<dbReference type="Proteomes" id="UP000186819">
    <property type="component" value="Unassembled WGS sequence"/>
</dbReference>
<reference evidence="4" key="1">
    <citation type="submission" date="2017-01" db="EMBL/GenBank/DDBJ databases">
        <authorList>
            <person name="Varghese N."/>
            <person name="Submissions S."/>
        </authorList>
    </citation>
    <scope>NUCLEOTIDE SEQUENCE [LARGE SCALE GENOMIC DNA]</scope>
    <source>
        <strain evidence="4">ATCC 51758</strain>
    </source>
</reference>
<dbReference type="STRING" id="34027.SAMN05421829_102468"/>
<keyword evidence="1" id="KW-1133">Transmembrane helix</keyword>